<dbReference type="AlphaFoldDB" id="A0A0N4V2F4"/>
<keyword evidence="2" id="KW-0732">Signal</keyword>
<proteinExistence type="predicted"/>
<gene>
    <name evidence="4" type="ORF">EVEC_LOCUS3882</name>
</gene>
<keyword evidence="5" id="KW-1185">Reference proteome</keyword>
<dbReference type="WBParaSite" id="EVEC_0000417401-mRNA-1">
    <property type="protein sequence ID" value="EVEC_0000417401-mRNA-1"/>
    <property type="gene ID" value="EVEC_0000417401"/>
</dbReference>
<evidence type="ECO:0000259" key="3">
    <source>
        <dbReference type="PROSITE" id="PS50015"/>
    </source>
</evidence>
<feature type="chain" id="PRO_5043122615" evidence="2">
    <location>
        <begin position="20"/>
        <end position="99"/>
    </location>
</feature>
<sequence length="99" mass="10803">MKTLIVLLCMIVAVAYCESEQCLLCQNMVKDAKEEFNNNFSSVTTEQAITFGNSECEKYAPSDGVAVCKAFIGSLVNVALQFLKSGTNIDTLCAQFKIC</sequence>
<dbReference type="SMART" id="SM00741">
    <property type="entry name" value="SapB"/>
    <property type="match status" value="1"/>
</dbReference>
<dbReference type="SUPFAM" id="SSF47862">
    <property type="entry name" value="Saposin"/>
    <property type="match status" value="1"/>
</dbReference>
<evidence type="ECO:0000313" key="5">
    <source>
        <dbReference type="Proteomes" id="UP000274131"/>
    </source>
</evidence>
<keyword evidence="1" id="KW-1015">Disulfide bond</keyword>
<evidence type="ECO:0000313" key="6">
    <source>
        <dbReference type="WBParaSite" id="EVEC_0000417401-mRNA-1"/>
    </source>
</evidence>
<organism evidence="6">
    <name type="scientific">Enterobius vermicularis</name>
    <name type="common">Human pinworm</name>
    <dbReference type="NCBI Taxonomy" id="51028"/>
    <lineage>
        <taxon>Eukaryota</taxon>
        <taxon>Metazoa</taxon>
        <taxon>Ecdysozoa</taxon>
        <taxon>Nematoda</taxon>
        <taxon>Chromadorea</taxon>
        <taxon>Rhabditida</taxon>
        <taxon>Spirurina</taxon>
        <taxon>Oxyuridomorpha</taxon>
        <taxon>Oxyuroidea</taxon>
        <taxon>Oxyuridae</taxon>
        <taxon>Enterobius</taxon>
    </lineage>
</organism>
<dbReference type="Gene3D" id="1.10.225.10">
    <property type="entry name" value="Saposin-like"/>
    <property type="match status" value="1"/>
</dbReference>
<evidence type="ECO:0000313" key="4">
    <source>
        <dbReference type="EMBL" id="VDD88854.1"/>
    </source>
</evidence>
<feature type="domain" description="Saposin B-type" evidence="3">
    <location>
        <begin position="18"/>
        <end position="99"/>
    </location>
</feature>
<reference evidence="6" key="1">
    <citation type="submission" date="2017-02" db="UniProtKB">
        <authorList>
            <consortium name="WormBaseParasite"/>
        </authorList>
    </citation>
    <scope>IDENTIFICATION</scope>
</reference>
<accession>A0A0N4V2F4</accession>
<evidence type="ECO:0000256" key="2">
    <source>
        <dbReference type="SAM" id="SignalP"/>
    </source>
</evidence>
<dbReference type="EMBL" id="UXUI01007706">
    <property type="protein sequence ID" value="VDD88854.1"/>
    <property type="molecule type" value="Genomic_DNA"/>
</dbReference>
<dbReference type="OrthoDB" id="5890652at2759"/>
<dbReference type="PROSITE" id="PS50015">
    <property type="entry name" value="SAP_B"/>
    <property type="match status" value="1"/>
</dbReference>
<evidence type="ECO:0000256" key="1">
    <source>
        <dbReference type="ARBA" id="ARBA00023157"/>
    </source>
</evidence>
<reference evidence="4 5" key="2">
    <citation type="submission" date="2018-10" db="EMBL/GenBank/DDBJ databases">
        <authorList>
            <consortium name="Pathogen Informatics"/>
        </authorList>
    </citation>
    <scope>NUCLEOTIDE SEQUENCE [LARGE SCALE GENOMIC DNA]</scope>
</reference>
<feature type="signal peptide" evidence="2">
    <location>
        <begin position="1"/>
        <end position="19"/>
    </location>
</feature>
<dbReference type="InterPro" id="IPR011001">
    <property type="entry name" value="Saposin-like"/>
</dbReference>
<dbReference type="InterPro" id="IPR008139">
    <property type="entry name" value="SaposinB_dom"/>
</dbReference>
<dbReference type="Proteomes" id="UP000274131">
    <property type="component" value="Unassembled WGS sequence"/>
</dbReference>
<protein>
    <submittedName>
        <fullName evidence="6">Saposin B-type domain-containing protein</fullName>
    </submittedName>
</protein>
<name>A0A0N4V2F4_ENTVE</name>